<accession>A0A2S6AAH8</accession>
<organism evidence="1 2">
    <name type="scientific">Nocardia nova</name>
    <dbReference type="NCBI Taxonomy" id="37330"/>
    <lineage>
        <taxon>Bacteria</taxon>
        <taxon>Bacillati</taxon>
        <taxon>Actinomycetota</taxon>
        <taxon>Actinomycetes</taxon>
        <taxon>Mycobacteriales</taxon>
        <taxon>Nocardiaceae</taxon>
        <taxon>Nocardia</taxon>
    </lineage>
</organism>
<dbReference type="Proteomes" id="UP000238356">
    <property type="component" value="Unassembled WGS sequence"/>
</dbReference>
<dbReference type="EMBL" id="PSZD01000004">
    <property type="protein sequence ID" value="PPJ30490.1"/>
    <property type="molecule type" value="Genomic_DNA"/>
</dbReference>
<evidence type="ECO:0000313" key="2">
    <source>
        <dbReference type="Proteomes" id="UP000238356"/>
    </source>
</evidence>
<sequence length="208" mass="22327">MAARHGLDVLGFDSGGVSADTVREIAAALDVIRARYPVHLRGLEITSSAEPYCEVENRAPVTHAAHAEPWITVSRAVAVDPLLLTPPPTAGQAAIYRERPLFAAMVRELGAALEMTCGSPVREEAQRALIRAYLRLDGVQHESLARVVRGYKLWRAQLGPDCFRGNVFAPSRALAVAFAAGELTAGSEGPARVLHGLLVSRAMSPETR</sequence>
<name>A0A2S6AAH8_9NOCA</name>
<gene>
    <name evidence="1" type="ORF">C5F51_08330</name>
</gene>
<comment type="caution">
    <text evidence="1">The sequence shown here is derived from an EMBL/GenBank/DDBJ whole genome shotgun (WGS) entry which is preliminary data.</text>
</comment>
<keyword evidence="2" id="KW-1185">Reference proteome</keyword>
<proteinExistence type="predicted"/>
<dbReference type="AlphaFoldDB" id="A0A2S6AAH8"/>
<evidence type="ECO:0000313" key="1">
    <source>
        <dbReference type="EMBL" id="PPJ30490.1"/>
    </source>
</evidence>
<protein>
    <submittedName>
        <fullName evidence="1">Uncharacterized protein</fullName>
    </submittedName>
</protein>
<reference evidence="1 2" key="1">
    <citation type="submission" date="2018-02" db="EMBL/GenBank/DDBJ databases">
        <title>8 Nocardia nova and 1 Nocardia cyriacigeorgica strain used for evolution to TMP-SMX.</title>
        <authorList>
            <person name="Mehta H."/>
            <person name="Weng J."/>
            <person name="Shamoo Y."/>
        </authorList>
    </citation>
    <scope>NUCLEOTIDE SEQUENCE [LARGE SCALE GENOMIC DNA]</scope>
    <source>
        <strain evidence="1 2">BAA2227</strain>
    </source>
</reference>